<evidence type="ECO:0000256" key="1">
    <source>
        <dbReference type="ARBA" id="ARBA00004651"/>
    </source>
</evidence>
<dbReference type="InterPro" id="IPR036259">
    <property type="entry name" value="MFS_trans_sf"/>
</dbReference>
<evidence type="ECO:0000313" key="9">
    <source>
        <dbReference type="Proteomes" id="UP000653231"/>
    </source>
</evidence>
<feature type="transmembrane region" description="Helical" evidence="6">
    <location>
        <begin position="199"/>
        <end position="224"/>
    </location>
</feature>
<feature type="transmembrane region" description="Helical" evidence="6">
    <location>
        <begin position="266"/>
        <end position="283"/>
    </location>
</feature>
<name>A0ABR8LEE5_9ACTN</name>
<evidence type="ECO:0000256" key="3">
    <source>
        <dbReference type="ARBA" id="ARBA00022692"/>
    </source>
</evidence>
<dbReference type="PANTHER" id="PTHR43124">
    <property type="entry name" value="PURINE EFFLUX PUMP PBUE"/>
    <property type="match status" value="1"/>
</dbReference>
<dbReference type="InterPro" id="IPR050189">
    <property type="entry name" value="MFS_Efflux_Transporters"/>
</dbReference>
<dbReference type="InterPro" id="IPR011701">
    <property type="entry name" value="MFS"/>
</dbReference>
<dbReference type="EMBL" id="JACXRZ010000023">
    <property type="protein sequence ID" value="MBD3146833.1"/>
    <property type="molecule type" value="Genomic_DNA"/>
</dbReference>
<feature type="domain" description="Major facilitator superfamily (MFS) profile" evidence="7">
    <location>
        <begin position="4"/>
        <end position="382"/>
    </location>
</feature>
<feature type="transmembrane region" description="Helical" evidence="6">
    <location>
        <begin position="38"/>
        <end position="58"/>
    </location>
</feature>
<feature type="transmembrane region" description="Helical" evidence="6">
    <location>
        <begin position="156"/>
        <end position="178"/>
    </location>
</feature>
<feature type="transmembrane region" description="Helical" evidence="6">
    <location>
        <begin position="289"/>
        <end position="309"/>
    </location>
</feature>
<dbReference type="Gene3D" id="1.20.1250.20">
    <property type="entry name" value="MFS general substrate transporter like domains"/>
    <property type="match status" value="2"/>
</dbReference>
<evidence type="ECO:0000256" key="6">
    <source>
        <dbReference type="SAM" id="Phobius"/>
    </source>
</evidence>
<dbReference type="InterPro" id="IPR020846">
    <property type="entry name" value="MFS_dom"/>
</dbReference>
<reference evidence="8 9" key="1">
    <citation type="submission" date="2020-09" db="EMBL/GenBank/DDBJ databases">
        <title>Actinomycete isolated from the Camponotus japonicus Mayr.</title>
        <authorList>
            <person name="Gong X."/>
        </authorList>
    </citation>
    <scope>NUCLEOTIDE SEQUENCE [LARGE SCALE GENOMIC DNA]</scope>
    <source>
        <strain evidence="8 9">2C-HV3</strain>
    </source>
</reference>
<keyword evidence="4 6" id="KW-1133">Transmembrane helix</keyword>
<evidence type="ECO:0000313" key="8">
    <source>
        <dbReference type="EMBL" id="MBD3146833.1"/>
    </source>
</evidence>
<comment type="subcellular location">
    <subcellularLocation>
        <location evidence="1">Cell membrane</location>
        <topology evidence="1">Multi-pass membrane protein</topology>
    </subcellularLocation>
</comment>
<keyword evidence="2" id="KW-1003">Cell membrane</keyword>
<feature type="transmembrane region" description="Helical" evidence="6">
    <location>
        <begin position="358"/>
        <end position="377"/>
    </location>
</feature>
<dbReference type="Pfam" id="PF07690">
    <property type="entry name" value="MFS_1"/>
    <property type="match status" value="1"/>
</dbReference>
<proteinExistence type="predicted"/>
<dbReference type="RefSeq" id="WP_191054093.1">
    <property type="nucleotide sequence ID" value="NZ_JACXRZ010000023.1"/>
</dbReference>
<feature type="transmembrane region" description="Helical" evidence="6">
    <location>
        <begin position="99"/>
        <end position="121"/>
    </location>
</feature>
<evidence type="ECO:0000256" key="5">
    <source>
        <dbReference type="ARBA" id="ARBA00023136"/>
    </source>
</evidence>
<keyword evidence="9" id="KW-1185">Reference proteome</keyword>
<feature type="transmembrane region" description="Helical" evidence="6">
    <location>
        <begin position="330"/>
        <end position="352"/>
    </location>
</feature>
<dbReference type="SUPFAM" id="SSF103473">
    <property type="entry name" value="MFS general substrate transporter"/>
    <property type="match status" value="1"/>
</dbReference>
<organism evidence="8 9">
    <name type="scientific">Microbispora bryophytorum subsp. camponoti</name>
    <dbReference type="NCBI Taxonomy" id="1677852"/>
    <lineage>
        <taxon>Bacteria</taxon>
        <taxon>Bacillati</taxon>
        <taxon>Actinomycetota</taxon>
        <taxon>Actinomycetes</taxon>
        <taxon>Streptosporangiales</taxon>
        <taxon>Streptosporangiaceae</taxon>
        <taxon>Microbispora</taxon>
    </lineage>
</organism>
<evidence type="ECO:0000256" key="4">
    <source>
        <dbReference type="ARBA" id="ARBA00022989"/>
    </source>
</evidence>
<keyword evidence="3 6" id="KW-0812">Transmembrane</keyword>
<keyword evidence="5 6" id="KW-0472">Membrane</keyword>
<dbReference type="PANTHER" id="PTHR43124:SF3">
    <property type="entry name" value="CHLORAMPHENICOL EFFLUX PUMP RV0191"/>
    <property type="match status" value="1"/>
</dbReference>
<feature type="transmembrane region" description="Helical" evidence="6">
    <location>
        <begin position="70"/>
        <end position="93"/>
    </location>
</feature>
<comment type="caution">
    <text evidence="8">The sequence shown here is derived from an EMBL/GenBank/DDBJ whole genome shotgun (WGS) entry which is preliminary data.</text>
</comment>
<feature type="transmembrane region" description="Helical" evidence="6">
    <location>
        <begin position="236"/>
        <end position="254"/>
    </location>
</feature>
<accession>A0ABR8LEE5</accession>
<evidence type="ECO:0000256" key="2">
    <source>
        <dbReference type="ARBA" id="ARBA00022475"/>
    </source>
</evidence>
<dbReference type="CDD" id="cd17324">
    <property type="entry name" value="MFS_NepI_like"/>
    <property type="match status" value="1"/>
</dbReference>
<protein>
    <submittedName>
        <fullName evidence="8">MFS transporter</fullName>
    </submittedName>
</protein>
<feature type="transmembrane region" description="Helical" evidence="6">
    <location>
        <begin position="128"/>
        <end position="150"/>
    </location>
</feature>
<dbReference type="Proteomes" id="UP000653231">
    <property type="component" value="Unassembled WGS sequence"/>
</dbReference>
<sequence>MPLALVALAIGAFGIGTTEFVITGLLPQVASDLGVSIPTVGLLVTGYALGVVVGAPPMTVLGTVMSRKRVLMLLMALFVAGNLLSALAPSFGVMLAGRVIASLAHGAFFGIGSVVAAELVAPHRRAGAIALMFTGLTVANVVGVPLGTLVGQVAGWRTTFAIVAGLGVVGLIGIVALVPEMPRPEGVRLRHEVAALRDVQVLLAMGMTVLGFGGVFAAITYIAPMMVRVTGYPEGAVTWLLVLFGLGMVAGNLIGGRFADRALMPMLYVSLGALAVVLAAFTLTAHSKILAPVTVALVGALGFATVPPLQKRVLDLAHGAPTLASAVNIGAFNLGNALSSWLGGLVIAAGLGYTAPNWVGALLAASALVLAVLSAALERRSAMIAPAQPPRVIL</sequence>
<gene>
    <name evidence="8" type="ORF">IEQ31_27080</name>
</gene>
<evidence type="ECO:0000259" key="7">
    <source>
        <dbReference type="PROSITE" id="PS50850"/>
    </source>
</evidence>
<dbReference type="PROSITE" id="PS50850">
    <property type="entry name" value="MFS"/>
    <property type="match status" value="1"/>
</dbReference>